<dbReference type="KEGG" id="egr:104437938"/>
<dbReference type="SUPFAM" id="SSF53474">
    <property type="entry name" value="alpha/beta-Hydrolases"/>
    <property type="match status" value="1"/>
</dbReference>
<protein>
    <recommendedName>
        <fullName evidence="2">AB hydrolase-1 domain-containing protein</fullName>
    </recommendedName>
</protein>
<evidence type="ECO:0000313" key="3">
    <source>
        <dbReference type="EMBL" id="KCW81812.1"/>
    </source>
</evidence>
<dbReference type="AlphaFoldDB" id="A0A059CTV5"/>
<dbReference type="Pfam" id="PF00561">
    <property type="entry name" value="Abhydrolase_1"/>
    <property type="match status" value="1"/>
</dbReference>
<gene>
    <name evidence="3" type="ORF">EUGRSUZ_C03169</name>
</gene>
<dbReference type="OrthoDB" id="6431331at2759"/>
<accession>A0A059CTV5</accession>
<organism evidence="3">
    <name type="scientific">Eucalyptus grandis</name>
    <name type="common">Flooded gum</name>
    <dbReference type="NCBI Taxonomy" id="71139"/>
    <lineage>
        <taxon>Eukaryota</taxon>
        <taxon>Viridiplantae</taxon>
        <taxon>Streptophyta</taxon>
        <taxon>Embryophyta</taxon>
        <taxon>Tracheophyta</taxon>
        <taxon>Spermatophyta</taxon>
        <taxon>Magnoliopsida</taxon>
        <taxon>eudicotyledons</taxon>
        <taxon>Gunneridae</taxon>
        <taxon>Pentapetalae</taxon>
        <taxon>rosids</taxon>
        <taxon>malvids</taxon>
        <taxon>Myrtales</taxon>
        <taxon>Myrtaceae</taxon>
        <taxon>Myrtoideae</taxon>
        <taxon>Eucalypteae</taxon>
        <taxon>Eucalyptus</taxon>
    </lineage>
</organism>
<name>A0A059CTV5_EUCGR</name>
<dbReference type="FunCoup" id="A0A059CTV5">
    <property type="interactions" value="510"/>
</dbReference>
<dbReference type="EMBL" id="KK198755">
    <property type="protein sequence ID" value="KCW81812.1"/>
    <property type="molecule type" value="Genomic_DNA"/>
</dbReference>
<proteinExistence type="predicted"/>
<evidence type="ECO:0000259" key="2">
    <source>
        <dbReference type="Pfam" id="PF00561"/>
    </source>
</evidence>
<feature type="domain" description="AB hydrolase-1" evidence="2">
    <location>
        <begin position="55"/>
        <end position="296"/>
    </location>
</feature>
<dbReference type="InterPro" id="IPR052370">
    <property type="entry name" value="Meta-cleavage_hydrolase"/>
</dbReference>
<dbReference type="OMA" id="FPRAGHF"/>
<dbReference type="PRINTS" id="PR00111">
    <property type="entry name" value="ABHYDROLASE"/>
</dbReference>
<dbReference type="InterPro" id="IPR000073">
    <property type="entry name" value="AB_hydrolase_1"/>
</dbReference>
<dbReference type="eggNOG" id="KOG1454">
    <property type="taxonomic scope" value="Eukaryota"/>
</dbReference>
<sequence length="316" mass="34735">MLPPFLSPVALYERHLRRCLRRSGLTQRTVAVDGDTTLQFWGPSPGPDPAAARKPALVFLHGFGPKAIWQWRRQAQHFAAAFDVYVPDLVFFGGSATRSAERSETFQAAAVGKLLEKAGVERYAVVGTSYGGFVAYHMARMWPERVERAVIASSGINRRRSDGEAMAKRAGAGAASGGGGPADVMLPETAASMRRLLGMAVSRRVSIMVPDFVLNDVIHRLYSENRKEKIELLTGLTTEKDDTPQVSALQQDVLLVWGENDRIFPVEMAHELKELLGKKVRLEVIKDTGHVPQLEDTAQFNKIVESFLCGPPAIPT</sequence>
<dbReference type="PANTHER" id="PTHR43139">
    <property type="entry name" value="SI:DKEY-122A22.2"/>
    <property type="match status" value="1"/>
</dbReference>
<dbReference type="Gene3D" id="3.40.50.1820">
    <property type="entry name" value="alpha/beta hydrolase"/>
    <property type="match status" value="1"/>
</dbReference>
<reference evidence="3" key="1">
    <citation type="submission" date="2013-07" db="EMBL/GenBank/DDBJ databases">
        <title>The genome of Eucalyptus grandis.</title>
        <authorList>
            <person name="Schmutz J."/>
            <person name="Hayes R."/>
            <person name="Myburg A."/>
            <person name="Tuskan G."/>
            <person name="Grattapaglia D."/>
            <person name="Rokhsar D.S."/>
        </authorList>
    </citation>
    <scope>NUCLEOTIDE SEQUENCE</scope>
    <source>
        <tissue evidence="3">Leaf extractions</tissue>
    </source>
</reference>
<evidence type="ECO:0000256" key="1">
    <source>
        <dbReference type="SAM" id="MobiDB-lite"/>
    </source>
</evidence>
<dbReference type="InParanoid" id="A0A059CTV5"/>
<dbReference type="STRING" id="71139.A0A059CTV5"/>
<dbReference type="Gramene" id="KCW81812">
    <property type="protein sequence ID" value="KCW81812"/>
    <property type="gene ID" value="EUGRSUZ_C03169"/>
</dbReference>
<dbReference type="InterPro" id="IPR029058">
    <property type="entry name" value="AB_hydrolase_fold"/>
</dbReference>
<feature type="region of interest" description="Disordered" evidence="1">
    <location>
        <begin position="162"/>
        <end position="181"/>
    </location>
</feature>
<dbReference type="PANTHER" id="PTHR43139:SF52">
    <property type="entry name" value="SI:DKEY-122A22.2"/>
    <property type="match status" value="1"/>
</dbReference>